<sequence length="222" mass="23614">MRRVFIGLILFVGIFYFIRIGEASMSSTNFQIDWDSISHGGLDTSSSSSYNLRDSFGNIGSGIVTSSSYNLQVGYRAGLYDRLLMMDIQTISENTQMNVLSLSGETIEVDTTTNVSIGDLLVVVANRGASEVDAIGVVVSKTTTSITVDALQNAGTSPVIDGVNDYAYVLDGNTASFGTLSSSEVKTTIIGWNVTADLKNGYTVSVLQDGELRSDSASITPV</sequence>
<evidence type="ECO:0000313" key="1">
    <source>
        <dbReference type="EMBL" id="PJA46297.1"/>
    </source>
</evidence>
<accession>A0A2M7XEJ4</accession>
<proteinExistence type="predicted"/>
<evidence type="ECO:0000313" key="2">
    <source>
        <dbReference type="Proteomes" id="UP000229749"/>
    </source>
</evidence>
<dbReference type="EMBL" id="PFWS01000063">
    <property type="protein sequence ID" value="PJA46297.1"/>
    <property type="molecule type" value="Genomic_DNA"/>
</dbReference>
<dbReference type="Proteomes" id="UP000229749">
    <property type="component" value="Unassembled WGS sequence"/>
</dbReference>
<gene>
    <name evidence="1" type="ORF">CO172_03910</name>
</gene>
<comment type="caution">
    <text evidence="1">The sequence shown here is derived from an EMBL/GenBank/DDBJ whole genome shotgun (WGS) entry which is preliminary data.</text>
</comment>
<name>A0A2M7XEJ4_9BACT</name>
<protein>
    <submittedName>
        <fullName evidence="1">Uncharacterized protein</fullName>
    </submittedName>
</protein>
<reference evidence="2" key="1">
    <citation type="submission" date="2017-09" db="EMBL/GenBank/DDBJ databases">
        <title>Depth-based differentiation of microbial function through sediment-hosted aquifers and enrichment of novel symbionts in the deep terrestrial subsurface.</title>
        <authorList>
            <person name="Probst A.J."/>
            <person name="Ladd B."/>
            <person name="Jarett J.K."/>
            <person name="Geller-Mcgrath D.E."/>
            <person name="Sieber C.M.K."/>
            <person name="Emerson J.B."/>
            <person name="Anantharaman K."/>
            <person name="Thomas B.C."/>
            <person name="Malmstrom R."/>
            <person name="Stieglmeier M."/>
            <person name="Klingl A."/>
            <person name="Woyke T."/>
            <person name="Ryan C.M."/>
            <person name="Banfield J.F."/>
        </authorList>
    </citation>
    <scope>NUCLEOTIDE SEQUENCE [LARGE SCALE GENOMIC DNA]</scope>
</reference>
<feature type="non-terminal residue" evidence="1">
    <location>
        <position position="222"/>
    </location>
</feature>
<dbReference type="AlphaFoldDB" id="A0A2M7XEJ4"/>
<organism evidence="1 2">
    <name type="scientific">Candidatus Uhrbacteria bacterium CG_4_9_14_3_um_filter_36_7</name>
    <dbReference type="NCBI Taxonomy" id="1975033"/>
    <lineage>
        <taxon>Bacteria</taxon>
        <taxon>Candidatus Uhriibacteriota</taxon>
    </lineage>
</organism>